<feature type="non-terminal residue" evidence="5">
    <location>
        <position position="1"/>
    </location>
</feature>
<dbReference type="NCBIfam" id="NF003742">
    <property type="entry name" value="PRK05339.1"/>
    <property type="match status" value="1"/>
</dbReference>
<sequence length="248" mass="27648">TQFEGLEFRAVTLPFVSTVDKAEEVVRRIDRAALEDGRRPIVFSTIVHDELREVVRRSHGLCLDFFAAFVGPLERELDTRSTHRTGRAHGIADPAAYSARINATNFALANDDGAGGDYAHADIVLIGVSRCGKTPTCLYLALQYGIFAANYPLTEEDLDCGRLPARIDPFRTKLFALTIKPERLQQIRNERRPNSRYASAPQVRYELHSAEALIAQHGIPSLDTTECSIEEIASRILNTTGIERRLRG</sequence>
<gene>
    <name evidence="5" type="ORF">B2A_09566</name>
</gene>
<dbReference type="PANTHER" id="PTHR31756">
    <property type="entry name" value="PYRUVATE, PHOSPHATE DIKINASE REGULATORY PROTEIN 1, CHLOROPLASTIC"/>
    <property type="match status" value="1"/>
</dbReference>
<dbReference type="GO" id="GO:0004674">
    <property type="term" value="F:protein serine/threonine kinase activity"/>
    <property type="evidence" value="ECO:0007669"/>
    <property type="project" value="UniProtKB-KW"/>
</dbReference>
<evidence type="ECO:0000256" key="2">
    <source>
        <dbReference type="ARBA" id="ARBA00022679"/>
    </source>
</evidence>
<comment type="caution">
    <text evidence="5">The sequence shown here is derived from an EMBL/GenBank/DDBJ whole genome shotgun (WGS) entry which is preliminary data.</text>
</comment>
<evidence type="ECO:0000313" key="5">
    <source>
        <dbReference type="EMBL" id="EQD44536.1"/>
    </source>
</evidence>
<evidence type="ECO:0000256" key="4">
    <source>
        <dbReference type="ARBA" id="ARBA00022777"/>
    </source>
</evidence>
<name>T0Z997_9ZZZZ</name>
<keyword evidence="4" id="KW-0418">Kinase</keyword>
<dbReference type="InterPro" id="IPR026530">
    <property type="entry name" value="PSRP"/>
</dbReference>
<organism evidence="5">
    <name type="scientific">mine drainage metagenome</name>
    <dbReference type="NCBI Taxonomy" id="410659"/>
    <lineage>
        <taxon>unclassified sequences</taxon>
        <taxon>metagenomes</taxon>
        <taxon>ecological metagenomes</taxon>
    </lineage>
</organism>
<keyword evidence="2 5" id="KW-0808">Transferase</keyword>
<keyword evidence="3" id="KW-0547">Nucleotide-binding</keyword>
<keyword evidence="1" id="KW-0723">Serine/threonine-protein kinase</keyword>
<evidence type="ECO:0000256" key="3">
    <source>
        <dbReference type="ARBA" id="ARBA00022741"/>
    </source>
</evidence>
<dbReference type="EC" id="2.7.-.-" evidence="5"/>
<reference evidence="5" key="2">
    <citation type="journal article" date="2014" name="ISME J.">
        <title>Microbial stratification in low pH oxic and suboxic macroscopic growths along an acid mine drainage.</title>
        <authorList>
            <person name="Mendez-Garcia C."/>
            <person name="Mesa V."/>
            <person name="Sprenger R.R."/>
            <person name="Richter M."/>
            <person name="Diez M.S."/>
            <person name="Solano J."/>
            <person name="Bargiela R."/>
            <person name="Golyshina O.V."/>
            <person name="Manteca A."/>
            <person name="Ramos J.L."/>
            <person name="Gallego J.R."/>
            <person name="Llorente I."/>
            <person name="Martins Dos Santos V.A."/>
            <person name="Jensen O.N."/>
            <person name="Pelaez A.I."/>
            <person name="Sanchez J."/>
            <person name="Ferrer M."/>
        </authorList>
    </citation>
    <scope>NUCLEOTIDE SEQUENCE</scope>
</reference>
<reference evidence="5" key="1">
    <citation type="submission" date="2013-08" db="EMBL/GenBank/DDBJ databases">
        <authorList>
            <person name="Mendez C."/>
            <person name="Richter M."/>
            <person name="Ferrer M."/>
            <person name="Sanchez J."/>
        </authorList>
    </citation>
    <scope>NUCLEOTIDE SEQUENCE</scope>
</reference>
<dbReference type="PANTHER" id="PTHR31756:SF3">
    <property type="entry name" value="PYRUVATE, PHOSPHATE DIKINASE REGULATORY PROTEIN 1, CHLOROPLASTIC"/>
    <property type="match status" value="1"/>
</dbReference>
<evidence type="ECO:0000256" key="1">
    <source>
        <dbReference type="ARBA" id="ARBA00022527"/>
    </source>
</evidence>
<dbReference type="InterPro" id="IPR005177">
    <property type="entry name" value="Kinase-pyrophosphorylase"/>
</dbReference>
<dbReference type="EMBL" id="AUZZ01006908">
    <property type="protein sequence ID" value="EQD44536.1"/>
    <property type="molecule type" value="Genomic_DNA"/>
</dbReference>
<dbReference type="GO" id="GO:0005524">
    <property type="term" value="F:ATP binding"/>
    <property type="evidence" value="ECO:0007669"/>
    <property type="project" value="InterPro"/>
</dbReference>
<protein>
    <submittedName>
        <fullName evidence="5">Protein containing DUF299</fullName>
        <ecNumber evidence="5">2.7.-.-</ecNumber>
    </submittedName>
</protein>
<dbReference type="AlphaFoldDB" id="T0Z997"/>
<accession>T0Z997</accession>
<dbReference type="Pfam" id="PF03618">
    <property type="entry name" value="Kinase-PPPase"/>
    <property type="match status" value="1"/>
</dbReference>
<proteinExistence type="inferred from homology"/>
<dbReference type="HAMAP" id="MF_01062">
    <property type="entry name" value="PSRP"/>
    <property type="match status" value="1"/>
</dbReference>